<proteinExistence type="predicted"/>
<dbReference type="Proteomes" id="UP000266720">
    <property type="component" value="Chromosome"/>
</dbReference>
<sequence>MADYMGEKTKPSKTLLIVTFIPIILNVLVFIVTDGFNVHPHLTSPFIYLIGSFVMLVIATFVAFIGYTMAKDEEPEWGSKLQFKIIQALNLLWVLLSIVFALMLVFVYLLRVA</sequence>
<dbReference type="GeneID" id="25405616"/>
<keyword evidence="1" id="KW-0812">Transmembrane</keyword>
<keyword evidence="1" id="KW-1133">Transmembrane helix</keyword>
<keyword evidence="1" id="KW-0472">Membrane</keyword>
<dbReference type="KEGG" id="tcb:TCARB_0159"/>
<feature type="transmembrane region" description="Helical" evidence="1">
    <location>
        <begin position="45"/>
        <end position="67"/>
    </location>
</feature>
<feature type="transmembrane region" description="Helical" evidence="1">
    <location>
        <begin position="88"/>
        <end position="110"/>
    </location>
</feature>
<name>A0A3G1A7E5_9CREN</name>
<evidence type="ECO:0000313" key="2">
    <source>
        <dbReference type="EMBL" id="AJB41237.1"/>
    </source>
</evidence>
<dbReference type="AlphaFoldDB" id="A0A3G1A7E5"/>
<protein>
    <submittedName>
        <fullName evidence="2">Uncharacterized protein</fullName>
    </submittedName>
</protein>
<dbReference type="GeneID" id="16573735"/>
<organism evidence="2 3">
    <name type="scientific">Thermofilum adornatum 1505</name>
    <dbReference type="NCBI Taxonomy" id="697581"/>
    <lineage>
        <taxon>Archaea</taxon>
        <taxon>Thermoproteota</taxon>
        <taxon>Thermoprotei</taxon>
        <taxon>Thermofilales</taxon>
        <taxon>Thermofilaceae</taxon>
        <taxon>Thermofilum</taxon>
    </lineage>
</organism>
<reference evidence="3" key="1">
    <citation type="book" date="2010" name="EXTREMOPHILES" publisher="0:0-0">
        <title>Complete genome sequences of ten hyperthermophilic archaea reveal their metabolic capabilities and possible ecological roles.</title>
        <editorList>
            <person name="?"/>
        </editorList>
        <authorList>
            <person name="Ravin N.V."/>
            <person name="Mardanov A.V."/>
            <person name="Bonch-Osmolovskaya E.A."/>
            <person name="Skryabin K.G."/>
        </authorList>
    </citation>
    <scope>NUCLEOTIDE SEQUENCE [LARGE SCALE GENOMIC DNA]</scope>
    <source>
        <strain evidence="3">1505</strain>
    </source>
</reference>
<evidence type="ECO:0000313" key="3">
    <source>
        <dbReference type="Proteomes" id="UP000266720"/>
    </source>
</evidence>
<feature type="transmembrane region" description="Helical" evidence="1">
    <location>
        <begin position="14"/>
        <end position="33"/>
    </location>
</feature>
<evidence type="ECO:0000256" key="1">
    <source>
        <dbReference type="SAM" id="Phobius"/>
    </source>
</evidence>
<dbReference type="EMBL" id="CP007493">
    <property type="protein sequence ID" value="AJB41237.1"/>
    <property type="molecule type" value="Genomic_DNA"/>
</dbReference>
<dbReference type="STRING" id="697581.TCARB_0159"/>
<gene>
    <name evidence="2" type="ORF">TCARB_0159</name>
</gene>
<accession>A0A3G1A7E5</accession>
<dbReference type="RefSeq" id="WP_020962743.1">
    <property type="nucleotide sequence ID" value="NZ_CP007493.1"/>
</dbReference>